<feature type="transmembrane region" description="Helical" evidence="6">
    <location>
        <begin position="58"/>
        <end position="80"/>
    </location>
</feature>
<keyword evidence="9" id="KW-1185">Reference proteome</keyword>
<comment type="similarity">
    <text evidence="2 5">Belongs to the class-C beta-lactamase family.</text>
</comment>
<dbReference type="Gene3D" id="3.40.710.10">
    <property type="entry name" value="DD-peptidase/beta-lactamase superfamily"/>
    <property type="match status" value="1"/>
</dbReference>
<dbReference type="InterPro" id="IPR001466">
    <property type="entry name" value="Beta-lactam-related"/>
</dbReference>
<evidence type="ECO:0000259" key="7">
    <source>
        <dbReference type="Pfam" id="PF00144"/>
    </source>
</evidence>
<dbReference type="PANTHER" id="PTHR46825:SF9">
    <property type="entry name" value="BETA-LACTAMASE-RELATED DOMAIN-CONTAINING PROTEIN"/>
    <property type="match status" value="1"/>
</dbReference>
<reference evidence="8" key="1">
    <citation type="submission" date="2019-12" db="EMBL/GenBank/DDBJ databases">
        <title>Clostridiaceae gen. nov. sp. nov., isolated from sediment in Xinjiang, China.</title>
        <authorList>
            <person name="Zhang R."/>
        </authorList>
    </citation>
    <scope>NUCLEOTIDE SEQUENCE</scope>
    <source>
        <strain evidence="8">D2Q-11</strain>
    </source>
</reference>
<dbReference type="InterPro" id="IPR050491">
    <property type="entry name" value="AmpC-like"/>
</dbReference>
<keyword evidence="6" id="KW-0472">Membrane</keyword>
<organism evidence="8 9">
    <name type="scientific">Anaeromonas frigoriresistens</name>
    <dbReference type="NCBI Taxonomy" id="2683708"/>
    <lineage>
        <taxon>Bacteria</taxon>
        <taxon>Bacillati</taxon>
        <taxon>Bacillota</taxon>
        <taxon>Tissierellia</taxon>
        <taxon>Tissierellales</taxon>
        <taxon>Thermohalobacteraceae</taxon>
        <taxon>Anaeromonas</taxon>
    </lineage>
</organism>
<evidence type="ECO:0000313" key="9">
    <source>
        <dbReference type="Proteomes" id="UP000724672"/>
    </source>
</evidence>
<evidence type="ECO:0000313" key="8">
    <source>
        <dbReference type="EMBL" id="MBS4539485.1"/>
    </source>
</evidence>
<protein>
    <recommendedName>
        <fullName evidence="5">Beta-lactamase</fullName>
        <ecNumber evidence="5">3.5.2.6</ecNumber>
    </recommendedName>
</protein>
<dbReference type="GO" id="GO:0008800">
    <property type="term" value="F:beta-lactamase activity"/>
    <property type="evidence" value="ECO:0007669"/>
    <property type="project" value="UniProtKB-UniRule"/>
</dbReference>
<comment type="catalytic activity">
    <reaction evidence="1 5">
        <text>a beta-lactam + H2O = a substituted beta-amino acid</text>
        <dbReference type="Rhea" id="RHEA:20401"/>
        <dbReference type="ChEBI" id="CHEBI:15377"/>
        <dbReference type="ChEBI" id="CHEBI:35627"/>
        <dbReference type="ChEBI" id="CHEBI:140347"/>
        <dbReference type="EC" id="3.5.2.6"/>
    </reaction>
</comment>
<comment type="caution">
    <text evidence="8">The sequence shown here is derived from an EMBL/GenBank/DDBJ whole genome shotgun (WGS) entry which is preliminary data.</text>
</comment>
<dbReference type="Proteomes" id="UP000724672">
    <property type="component" value="Unassembled WGS sequence"/>
</dbReference>
<accession>A0A942UXN8</accession>
<feature type="transmembrane region" description="Helical" evidence="6">
    <location>
        <begin position="6"/>
        <end position="23"/>
    </location>
</feature>
<evidence type="ECO:0000256" key="3">
    <source>
        <dbReference type="ARBA" id="ARBA00022801"/>
    </source>
</evidence>
<dbReference type="EMBL" id="WSFT01000050">
    <property type="protein sequence ID" value="MBS4539485.1"/>
    <property type="molecule type" value="Genomic_DNA"/>
</dbReference>
<keyword evidence="3 5" id="KW-0378">Hydrolase</keyword>
<dbReference type="GO" id="GO:0046677">
    <property type="term" value="P:response to antibiotic"/>
    <property type="evidence" value="ECO:0007669"/>
    <property type="project" value="UniProtKB-UniRule"/>
</dbReference>
<dbReference type="AlphaFoldDB" id="A0A942UXN8"/>
<sequence length="254" mass="29145">MLKYLPILALIYGIIDSFFYKGIKRIVNPKGVAVKHAEKKKKPYPNNEKITRTKVNGIVRLSFGLIIVIIFTARLNLSWYNEPMLERVNDEDKSNKPYKVAIQNYIENNDIPSLVIGIVDESGSQIYTYGYKTNRDFLRNEKVNEKTLYEIGSISKVFTGMMLADAILTDSIVENQPINTLLPEEIYKNKELYKQITLENLATHTSSLPRVISNPRDIIINISAGLLGTNPYYKFTEKRIFDYMETMEVTSEIG</sequence>
<feature type="domain" description="Beta-lactamase-related" evidence="7">
    <location>
        <begin position="102"/>
        <end position="215"/>
    </location>
</feature>
<dbReference type="GO" id="GO:0030288">
    <property type="term" value="C:outer membrane-bounded periplasmic space"/>
    <property type="evidence" value="ECO:0007669"/>
    <property type="project" value="InterPro"/>
</dbReference>
<keyword evidence="4 5" id="KW-0046">Antibiotic resistance</keyword>
<evidence type="ECO:0000256" key="2">
    <source>
        <dbReference type="ARBA" id="ARBA00007840"/>
    </source>
</evidence>
<evidence type="ECO:0000256" key="5">
    <source>
        <dbReference type="RuleBase" id="RU361140"/>
    </source>
</evidence>
<gene>
    <name evidence="8" type="ORF">GOQ27_13500</name>
</gene>
<keyword evidence="6" id="KW-1133">Transmembrane helix</keyword>
<dbReference type="PANTHER" id="PTHR46825">
    <property type="entry name" value="D-ALANYL-D-ALANINE-CARBOXYPEPTIDASE/ENDOPEPTIDASE AMPH"/>
    <property type="match status" value="1"/>
</dbReference>
<dbReference type="PROSITE" id="PS00336">
    <property type="entry name" value="BETA_LACTAMASE_C"/>
    <property type="match status" value="1"/>
</dbReference>
<dbReference type="SUPFAM" id="SSF56601">
    <property type="entry name" value="beta-lactamase/transpeptidase-like"/>
    <property type="match status" value="1"/>
</dbReference>
<dbReference type="InterPro" id="IPR012338">
    <property type="entry name" value="Beta-lactam/transpept-like"/>
</dbReference>
<evidence type="ECO:0000256" key="4">
    <source>
        <dbReference type="ARBA" id="ARBA00023251"/>
    </source>
</evidence>
<name>A0A942UXN8_9FIRM</name>
<proteinExistence type="inferred from homology"/>
<evidence type="ECO:0000256" key="1">
    <source>
        <dbReference type="ARBA" id="ARBA00001526"/>
    </source>
</evidence>
<evidence type="ECO:0000256" key="6">
    <source>
        <dbReference type="SAM" id="Phobius"/>
    </source>
</evidence>
<keyword evidence="6" id="KW-0812">Transmembrane</keyword>
<dbReference type="GO" id="GO:0017001">
    <property type="term" value="P:antibiotic catabolic process"/>
    <property type="evidence" value="ECO:0007669"/>
    <property type="project" value="InterPro"/>
</dbReference>
<dbReference type="EC" id="3.5.2.6" evidence="5"/>
<dbReference type="Pfam" id="PF00144">
    <property type="entry name" value="Beta-lactamase"/>
    <property type="match status" value="1"/>
</dbReference>
<dbReference type="InterPro" id="IPR001586">
    <property type="entry name" value="Beta-lactam_class-C_AS"/>
</dbReference>